<keyword evidence="1" id="KW-0732">Signal</keyword>
<feature type="domain" description="Ig-like" evidence="2">
    <location>
        <begin position="63"/>
        <end position="184"/>
    </location>
</feature>
<keyword evidence="4" id="KW-1185">Reference proteome</keyword>
<protein>
    <recommendedName>
        <fullName evidence="2">Ig-like domain-containing protein</fullName>
    </recommendedName>
</protein>
<feature type="signal peptide" evidence="1">
    <location>
        <begin position="1"/>
        <end position="20"/>
    </location>
</feature>
<sequence length="369" mass="42015">MNYILCLGIVMLCGANVCRSANVNITIEVMKKDNSSVKVTLTPGIITSIETLSNVTVTKDKQPFYSYKLGSAMIKFSTDKVTKGKDVNLNCSFTLQKGSDSLNSVRLYKDNGLFYSTDYEEYKPIRGVEKYKQPDLKLFDGTKLTGALTTTIQNVTKDTAGKYKCEVEFYNGTRWLMQVESSLSNAYQHLLSYVLAIMCSIGLNISKDGQVFYRYDNRTKNLPIFKQIPGINKIVSLSPGIFIINNINKTTAGHYVCTVYYNNNRSFSSRDFNIRIHVNTVTFLSQSSDPGKYDQHVHKMYLHRHEARPMKRRSTPENVTLAITPHKITKGRDVKLRCGYHLVPINDAFIDIRLYKHNQLFLRQINATN</sequence>
<evidence type="ECO:0000313" key="4">
    <source>
        <dbReference type="Proteomes" id="UP000728032"/>
    </source>
</evidence>
<dbReference type="OrthoDB" id="6534011at2759"/>
<organism evidence="3">
    <name type="scientific">Oppiella nova</name>
    <dbReference type="NCBI Taxonomy" id="334625"/>
    <lineage>
        <taxon>Eukaryota</taxon>
        <taxon>Metazoa</taxon>
        <taxon>Ecdysozoa</taxon>
        <taxon>Arthropoda</taxon>
        <taxon>Chelicerata</taxon>
        <taxon>Arachnida</taxon>
        <taxon>Acari</taxon>
        <taxon>Acariformes</taxon>
        <taxon>Sarcoptiformes</taxon>
        <taxon>Oribatida</taxon>
        <taxon>Brachypylina</taxon>
        <taxon>Oppioidea</taxon>
        <taxon>Oppiidae</taxon>
        <taxon>Oppiella</taxon>
    </lineage>
</organism>
<evidence type="ECO:0000313" key="3">
    <source>
        <dbReference type="EMBL" id="CAD7651531.1"/>
    </source>
</evidence>
<dbReference type="EMBL" id="OC919555">
    <property type="protein sequence ID" value="CAD7651531.1"/>
    <property type="molecule type" value="Genomic_DNA"/>
</dbReference>
<dbReference type="PANTHER" id="PTHR21261:SF15">
    <property type="entry name" value="BEATEN PATH IIIA, ISOFORM D-RELATED"/>
    <property type="match status" value="1"/>
</dbReference>
<dbReference type="InterPro" id="IPR007110">
    <property type="entry name" value="Ig-like_dom"/>
</dbReference>
<gene>
    <name evidence="3" type="ORF">ONB1V03_LOCUS8346</name>
</gene>
<dbReference type="Gene3D" id="2.60.40.10">
    <property type="entry name" value="Immunoglobulins"/>
    <property type="match status" value="1"/>
</dbReference>
<dbReference type="EMBL" id="CAJPVJ010004730">
    <property type="protein sequence ID" value="CAG2168862.1"/>
    <property type="molecule type" value="Genomic_DNA"/>
</dbReference>
<reference evidence="3" key="1">
    <citation type="submission" date="2020-11" db="EMBL/GenBank/DDBJ databases">
        <authorList>
            <person name="Tran Van P."/>
        </authorList>
    </citation>
    <scope>NUCLEOTIDE SEQUENCE</scope>
</reference>
<dbReference type="Pfam" id="PF13895">
    <property type="entry name" value="Ig_2"/>
    <property type="match status" value="1"/>
</dbReference>
<feature type="chain" id="PRO_5035593361" description="Ig-like domain-containing protein" evidence="1">
    <location>
        <begin position="21"/>
        <end position="369"/>
    </location>
</feature>
<dbReference type="SUPFAM" id="SSF48726">
    <property type="entry name" value="Immunoglobulin"/>
    <property type="match status" value="1"/>
</dbReference>
<dbReference type="InterPro" id="IPR013783">
    <property type="entry name" value="Ig-like_fold"/>
</dbReference>
<name>A0A7R9QNM8_9ACAR</name>
<evidence type="ECO:0000256" key="1">
    <source>
        <dbReference type="SAM" id="SignalP"/>
    </source>
</evidence>
<dbReference type="InterPro" id="IPR036179">
    <property type="entry name" value="Ig-like_dom_sf"/>
</dbReference>
<evidence type="ECO:0000259" key="2">
    <source>
        <dbReference type="PROSITE" id="PS50835"/>
    </source>
</evidence>
<proteinExistence type="predicted"/>
<dbReference type="PANTHER" id="PTHR21261">
    <property type="entry name" value="BEAT PROTEIN"/>
    <property type="match status" value="1"/>
</dbReference>
<feature type="non-terminal residue" evidence="3">
    <location>
        <position position="1"/>
    </location>
</feature>
<dbReference type="Proteomes" id="UP000728032">
    <property type="component" value="Unassembled WGS sequence"/>
</dbReference>
<dbReference type="PROSITE" id="PS50835">
    <property type="entry name" value="IG_LIKE"/>
    <property type="match status" value="1"/>
</dbReference>
<dbReference type="AlphaFoldDB" id="A0A7R9QNM8"/>
<accession>A0A7R9QNM8</accession>